<proteinExistence type="predicted"/>
<reference evidence="1" key="1">
    <citation type="submission" date="2020-04" db="EMBL/GenBank/DDBJ databases">
        <authorList>
            <person name="Chiriac C."/>
            <person name="Salcher M."/>
            <person name="Ghai R."/>
            <person name="Kavagutti S V."/>
        </authorList>
    </citation>
    <scope>NUCLEOTIDE SEQUENCE</scope>
</reference>
<gene>
    <name evidence="1" type="ORF">UFOVP424_16</name>
</gene>
<accession>A0A6J5M4I4</accession>
<sequence length="79" mass="9505">MLMLCYTCYMKTRLNKTGNTKGETIYITKLVNYEGEQVEITGTYLSIDDKGYICYSTLQDEMRWAHYKDCYRRKEEEIF</sequence>
<dbReference type="EMBL" id="LR796395">
    <property type="protein sequence ID" value="CAB4141704.1"/>
    <property type="molecule type" value="Genomic_DNA"/>
</dbReference>
<evidence type="ECO:0000313" key="1">
    <source>
        <dbReference type="EMBL" id="CAB4141704.1"/>
    </source>
</evidence>
<organism evidence="1">
    <name type="scientific">uncultured Caudovirales phage</name>
    <dbReference type="NCBI Taxonomy" id="2100421"/>
    <lineage>
        <taxon>Viruses</taxon>
        <taxon>Duplodnaviria</taxon>
        <taxon>Heunggongvirae</taxon>
        <taxon>Uroviricota</taxon>
        <taxon>Caudoviricetes</taxon>
        <taxon>Peduoviridae</taxon>
        <taxon>Maltschvirus</taxon>
        <taxon>Maltschvirus maltsch</taxon>
    </lineage>
</organism>
<name>A0A6J5M4I4_9CAUD</name>
<protein>
    <submittedName>
        <fullName evidence="1">Uncharacterized protein</fullName>
    </submittedName>
</protein>